<feature type="compositionally biased region" description="Polar residues" evidence="7">
    <location>
        <begin position="1099"/>
        <end position="1112"/>
    </location>
</feature>
<dbReference type="GO" id="GO:0005546">
    <property type="term" value="F:phosphatidylinositol-4,5-bisphosphate binding"/>
    <property type="evidence" value="ECO:0007669"/>
    <property type="project" value="TreeGrafter"/>
</dbReference>
<dbReference type="PANTHER" id="PTHR22237">
    <property type="entry name" value="APC MEMBRANE RECRUITMENT PROTEIN 2-RELATED"/>
    <property type="match status" value="1"/>
</dbReference>
<dbReference type="RefSeq" id="XP_020038659.1">
    <property type="nucleotide sequence ID" value="XM_020183070.1"/>
</dbReference>
<evidence type="ECO:0000256" key="3">
    <source>
        <dbReference type="ARBA" id="ARBA00022475"/>
    </source>
</evidence>
<feature type="region of interest" description="Disordered" evidence="7">
    <location>
        <begin position="598"/>
        <end position="636"/>
    </location>
</feature>
<evidence type="ECO:0000256" key="6">
    <source>
        <dbReference type="ARBA" id="ARBA00023136"/>
    </source>
</evidence>
<feature type="compositionally biased region" description="Polar residues" evidence="7">
    <location>
        <begin position="658"/>
        <end position="679"/>
    </location>
</feature>
<dbReference type="GO" id="GO:0016055">
    <property type="term" value="P:Wnt signaling pathway"/>
    <property type="evidence" value="ECO:0007669"/>
    <property type="project" value="UniProtKB-KW"/>
</dbReference>
<dbReference type="GO" id="GO:0060828">
    <property type="term" value="P:regulation of canonical Wnt signaling pathway"/>
    <property type="evidence" value="ECO:0007669"/>
    <property type="project" value="TreeGrafter"/>
</dbReference>
<dbReference type="RefSeq" id="XP_073920475.1">
    <property type="nucleotide sequence ID" value="XM_074064374.1"/>
</dbReference>
<gene>
    <name evidence="8" type="primary">AMER1</name>
    <name evidence="10" type="synonym">Amer1</name>
</gene>
<feature type="compositionally biased region" description="Polar residues" evidence="7">
    <location>
        <begin position="10"/>
        <end position="23"/>
    </location>
</feature>
<keyword evidence="5" id="KW-0446">Lipid-binding</keyword>
<feature type="compositionally biased region" description="Basic and acidic residues" evidence="7">
    <location>
        <begin position="277"/>
        <end position="289"/>
    </location>
</feature>
<feature type="region of interest" description="Disordered" evidence="7">
    <location>
        <begin position="1017"/>
        <end position="1112"/>
    </location>
</feature>
<organism evidence="8">
    <name type="scientific">Castor canadensis</name>
    <name type="common">American beaver</name>
    <dbReference type="NCBI Taxonomy" id="51338"/>
    <lineage>
        <taxon>Eukaryota</taxon>
        <taxon>Metazoa</taxon>
        <taxon>Chordata</taxon>
        <taxon>Craniata</taxon>
        <taxon>Vertebrata</taxon>
        <taxon>Euteleostomi</taxon>
        <taxon>Mammalia</taxon>
        <taxon>Eutheria</taxon>
        <taxon>Euarchontoglires</taxon>
        <taxon>Glires</taxon>
        <taxon>Rodentia</taxon>
        <taxon>Castorimorpha</taxon>
        <taxon>Castoridae</taxon>
        <taxon>Castor</taxon>
    </lineage>
</organism>
<protein>
    <submittedName>
        <fullName evidence="8 10">APC membrane recruitment protein 1</fullName>
    </submittedName>
</protein>
<feature type="compositionally biased region" description="Polar residues" evidence="7">
    <location>
        <begin position="447"/>
        <end position="458"/>
    </location>
</feature>
<evidence type="ECO:0000313" key="10">
    <source>
        <dbReference type="RefSeq" id="XP_020038659.1"/>
    </source>
</evidence>
<feature type="region of interest" description="Disordered" evidence="7">
    <location>
        <begin position="335"/>
        <end position="401"/>
    </location>
</feature>
<dbReference type="InterPro" id="IPR019003">
    <property type="entry name" value="AMER"/>
</dbReference>
<feature type="region of interest" description="Disordered" evidence="7">
    <location>
        <begin position="657"/>
        <end position="682"/>
    </location>
</feature>
<evidence type="ECO:0000313" key="9">
    <source>
        <dbReference type="Proteomes" id="UP001732720"/>
    </source>
</evidence>
<feature type="region of interest" description="Disordered" evidence="7">
    <location>
        <begin position="166"/>
        <end position="301"/>
    </location>
</feature>
<dbReference type="RefSeq" id="XP_073920474.1">
    <property type="nucleotide sequence ID" value="XM_074064373.1"/>
</dbReference>
<dbReference type="GeneID" id="109698711"/>
<name>A0A250Y6Y4_CASCN</name>
<dbReference type="PANTHER" id="PTHR22237:SF0">
    <property type="entry name" value="APC MEMBRANE RECRUITMENT PROTEIN 1"/>
    <property type="match status" value="1"/>
</dbReference>
<feature type="region of interest" description="Disordered" evidence="7">
    <location>
        <begin position="418"/>
        <end position="476"/>
    </location>
</feature>
<feature type="compositionally biased region" description="Acidic residues" evidence="7">
    <location>
        <begin position="368"/>
        <end position="401"/>
    </location>
</feature>
<evidence type="ECO:0000313" key="8">
    <source>
        <dbReference type="EMBL" id="JAV39324.1"/>
    </source>
</evidence>
<dbReference type="KEGG" id="ccan:109698711"/>
<evidence type="ECO:0000256" key="1">
    <source>
        <dbReference type="ARBA" id="ARBA00004202"/>
    </source>
</evidence>
<keyword evidence="9" id="KW-1185">Reference proteome</keyword>
<dbReference type="OrthoDB" id="9898564at2759"/>
<evidence type="ECO:0000256" key="7">
    <source>
        <dbReference type="SAM" id="MobiDB-lite"/>
    </source>
</evidence>
<dbReference type="AlphaFoldDB" id="A0A250Y6Y4"/>
<accession>A0A250Y6Y4</accession>
<dbReference type="Pfam" id="PF09422">
    <property type="entry name" value="AMER"/>
    <property type="match status" value="1"/>
</dbReference>
<feature type="compositionally biased region" description="Low complexity" evidence="7">
    <location>
        <begin position="1037"/>
        <end position="1054"/>
    </location>
</feature>
<dbReference type="CTD" id="139285"/>
<feature type="region of interest" description="Disordered" evidence="7">
    <location>
        <begin position="1"/>
        <end position="55"/>
    </location>
</feature>
<sequence length="1112" mass="121297">MEPRKDETLQTKGTAASGDTQDQGSEKGAKNKAAETTEGSTSEPPSSGPGRLKKTAMKLFGGKKGICTLPSFFGGGRSKCSGKGSSKKGLNKSKTHYGLSEAACPEDVVSEGTEFSLPLPKSPCLFPSSRSDHGALETGSRYKLSVAGTTERARAEKVLSLPKPKKGLKGFFSSIRRHRKSKITGTEQSQPGAKGPENARDRSHEHVSSAPVPCSDEIFPAKMESTKPQDAPGPKISPSPEPSPPATEKMACKNPEQLTGTSTLMQPKPATEASSLEDPHTLETREKVVAGEVNPPNGPVGDQLSLLFGDVTSLKSFDSLTGCGDIIAEQDMDSMTDSMASGGQRANRDGTKRSSCLVTYQGGGEEMALPDDDDEEEEEEEEVELEEEEEEVKEEEEGDDDLEYLWASAQMYPRPNLNLGYHPTTSPGHHGYMLLDPVPSYSGELLTPQSDQQESAPNSDEGYYDSATPGFEDDSGEALGLVHRDCLPRDSYSGDALYEFYEPDGSLENSPPGDDCLYDLQGRSSEVFDPFLNFESFSSSRPPGAMETEEERLVTIQKQLLYWELRREQLEAREARAREAHTREAYTRESHAREAYAREVHTRESHAREVRTRETQAREVHAQEGQVREGQTQQEKPILEYQMRPLGPSVMGLVAGTSGASQSSHRGTTSAFPATSSSEPDWRDFRPLEKRFEGICSKKDQSTCLMQLFQSDAMFEPDMQEASFGGSPRRAYPTYSPPEDPEEEEDGKEGNATVSFSQALVEFTSNGNLFSSMSCSSDSDSSFTQNLPELPPMVTFDIADVERDGEGKCEENPEFHNDEDLAASLEAFELGYYHKHAFNNYHSRFYQGLPWGVSSLPRYLGLPGMHPQPPPAAMALNRRSRSLDTAETLELELSSSHMAQGYLESDELQAQQEDSDEEEEGEWGRDSPLSLYTEPPGAYDWPSWAPCPLPVGPGPAWISPSQLDGPSSQFPYGQATCCLPPVTMSGPESRAPGESGPQLIRPSHLPLPMGPCYNLQPQASPSVRARPRDVLLQVDEPSCSSSSGGFSPSPLSQGKPVGITHGIPQLPKVRSQPLQPQPYRASSLDLSKERAEQGASLPISYSSTAMNGNVVK</sequence>
<keyword evidence="3" id="KW-1003">Cell membrane</keyword>
<evidence type="ECO:0000256" key="2">
    <source>
        <dbReference type="ARBA" id="ARBA00007750"/>
    </source>
</evidence>
<keyword evidence="4" id="KW-0879">Wnt signaling pathway</keyword>
<feature type="compositionally biased region" description="Polar residues" evidence="7">
    <location>
        <begin position="256"/>
        <end position="265"/>
    </location>
</feature>
<reference evidence="10" key="2">
    <citation type="submission" date="2025-04" db="UniProtKB">
        <authorList>
            <consortium name="RefSeq"/>
        </authorList>
    </citation>
    <scope>IDENTIFICATION</scope>
    <source>
        <tissue evidence="10">Leukocyte</tissue>
    </source>
</reference>
<proteinExistence type="inferred from homology"/>
<feature type="compositionally biased region" description="Pro residues" evidence="7">
    <location>
        <begin position="235"/>
        <end position="245"/>
    </location>
</feature>
<feature type="compositionally biased region" description="Low complexity" evidence="7">
    <location>
        <begin position="36"/>
        <end position="50"/>
    </location>
</feature>
<dbReference type="Proteomes" id="UP001732720">
    <property type="component" value="Chromosome X"/>
</dbReference>
<evidence type="ECO:0000256" key="5">
    <source>
        <dbReference type="ARBA" id="ARBA00023121"/>
    </source>
</evidence>
<feature type="compositionally biased region" description="Basic and acidic residues" evidence="7">
    <location>
        <begin position="197"/>
        <end position="207"/>
    </location>
</feature>
<reference evidence="8" key="1">
    <citation type="journal article" date="2017" name="G3 (Bethesda)">
        <title>De Novo Genome and Transcriptome Assembly of the Canadian Beaver (Castor canadensis).</title>
        <authorList>
            <person name="Lok S."/>
            <person name="Paton T.A."/>
            <person name="Wang Z."/>
            <person name="Kaur G."/>
            <person name="Walker S."/>
            <person name="Yuen R.K."/>
            <person name="Sung W.W."/>
            <person name="Whitney J."/>
            <person name="Buchanan J.A."/>
            <person name="Trost B."/>
            <person name="Singh N."/>
            <person name="Apresto B."/>
            <person name="Chen N."/>
            <person name="Coole M."/>
            <person name="Dawson T.J."/>
            <person name="Ho K.Y."/>
            <person name="Hu Z."/>
            <person name="Pullenayegum S."/>
            <person name="Samler K."/>
            <person name="Shipstone A."/>
            <person name="Tsoi F."/>
            <person name="Wang T."/>
            <person name="Pereira S.L."/>
            <person name="Rostami P."/>
            <person name="Ryan C.A."/>
            <person name="Tong A.H."/>
            <person name="Ng K."/>
            <person name="Sundaravadanam Y."/>
            <person name="Simpson J.T."/>
            <person name="Lim B.K."/>
            <person name="Engstrom M.D."/>
            <person name="Dutton C.J."/>
            <person name="Kerr K.C."/>
            <person name="Franke M."/>
            <person name="Rapley W."/>
            <person name="Wintle R.F."/>
            <person name="Scherer S.W."/>
        </authorList>
    </citation>
    <scope>NUCLEOTIDE SEQUENCE</scope>
    <source>
        <strain evidence="8">ROM106880</strain>
        <tissue evidence="8">Muscle</tissue>
    </source>
</reference>
<comment type="subcellular location">
    <subcellularLocation>
        <location evidence="1">Cell membrane</location>
        <topology evidence="1">Peripheral membrane protein</topology>
    </subcellularLocation>
</comment>
<feature type="region of interest" description="Disordered" evidence="7">
    <location>
        <begin position="719"/>
        <end position="751"/>
    </location>
</feature>
<dbReference type="EMBL" id="GFFV01000621">
    <property type="protein sequence ID" value="JAV39324.1"/>
    <property type="molecule type" value="Transcribed_RNA"/>
</dbReference>
<keyword evidence="6" id="KW-0472">Membrane</keyword>
<feature type="compositionally biased region" description="Basic and acidic residues" evidence="7">
    <location>
        <begin position="24"/>
        <end position="35"/>
    </location>
</feature>
<evidence type="ECO:0000256" key="4">
    <source>
        <dbReference type="ARBA" id="ARBA00022687"/>
    </source>
</evidence>
<dbReference type="GO" id="GO:0008013">
    <property type="term" value="F:beta-catenin binding"/>
    <property type="evidence" value="ECO:0007669"/>
    <property type="project" value="TreeGrafter"/>
</dbReference>
<comment type="similarity">
    <text evidence="2">Belongs to the Amer family.</text>
</comment>
<feature type="region of interest" description="Disordered" evidence="7">
    <location>
        <begin position="72"/>
        <end position="93"/>
    </location>
</feature>
<dbReference type="GO" id="GO:0005886">
    <property type="term" value="C:plasma membrane"/>
    <property type="evidence" value="ECO:0007669"/>
    <property type="project" value="UniProtKB-SubCell"/>
</dbReference>
<feature type="region of interest" description="Disordered" evidence="7">
    <location>
        <begin position="907"/>
        <end position="932"/>
    </location>
</feature>
<feature type="compositionally biased region" description="Basic and acidic residues" evidence="7">
    <location>
        <begin position="598"/>
        <end position="622"/>
    </location>
</feature>